<dbReference type="AlphaFoldDB" id="A0A8H5XQX1"/>
<reference evidence="1 2" key="1">
    <citation type="submission" date="2020-05" db="EMBL/GenBank/DDBJ databases">
        <title>Identification and distribution of gene clusters putatively required for synthesis of sphingolipid metabolism inhibitors in phylogenetically diverse species of the filamentous fungus Fusarium.</title>
        <authorList>
            <person name="Kim H.-S."/>
            <person name="Busman M."/>
            <person name="Brown D.W."/>
            <person name="Divon H."/>
            <person name="Uhlig S."/>
            <person name="Proctor R.H."/>
        </authorList>
    </citation>
    <scope>NUCLEOTIDE SEQUENCE [LARGE SCALE GENOMIC DNA]</scope>
    <source>
        <strain evidence="1 2">NRRL 26131</strain>
    </source>
</reference>
<accession>A0A8H5XQX1</accession>
<dbReference type="EMBL" id="JAAQPF010000703">
    <property type="protein sequence ID" value="KAF5697825.1"/>
    <property type="molecule type" value="Genomic_DNA"/>
</dbReference>
<protein>
    <submittedName>
        <fullName evidence="1">Uncharacterized protein</fullName>
    </submittedName>
</protein>
<evidence type="ECO:0000313" key="1">
    <source>
        <dbReference type="EMBL" id="KAF5697825.1"/>
    </source>
</evidence>
<dbReference type="Proteomes" id="UP000532311">
    <property type="component" value="Unassembled WGS sequence"/>
</dbReference>
<evidence type="ECO:0000313" key="2">
    <source>
        <dbReference type="Proteomes" id="UP000532311"/>
    </source>
</evidence>
<name>A0A8H5XQX1_9HYPO</name>
<proteinExistence type="predicted"/>
<sequence length="176" mass="20023">MFTLDNGTTLDLTDSVNTFRQYHQLEPDTIISALPWAKVRYARKPNSSSQGWASAPTVPKMMSINSLKGAQDPRLCSELVFLKSDHCVPPSGKRHKVTVITICSPNNYKGMRPAIRAQQHDCANFEVTADDEPLPLWNSPFDRYVMIELNELRRYIRRRSAVTSETRTSRTNHLST</sequence>
<keyword evidence="2" id="KW-1185">Reference proteome</keyword>
<comment type="caution">
    <text evidence="1">The sequence shown here is derived from an EMBL/GenBank/DDBJ whole genome shotgun (WGS) entry which is preliminary data.</text>
</comment>
<gene>
    <name evidence="1" type="ORF">FGLOB1_12502</name>
</gene>
<organism evidence="1 2">
    <name type="scientific">Fusarium globosum</name>
    <dbReference type="NCBI Taxonomy" id="78864"/>
    <lineage>
        <taxon>Eukaryota</taxon>
        <taxon>Fungi</taxon>
        <taxon>Dikarya</taxon>
        <taxon>Ascomycota</taxon>
        <taxon>Pezizomycotina</taxon>
        <taxon>Sordariomycetes</taxon>
        <taxon>Hypocreomycetidae</taxon>
        <taxon>Hypocreales</taxon>
        <taxon>Nectriaceae</taxon>
        <taxon>Fusarium</taxon>
        <taxon>Fusarium fujikuroi species complex</taxon>
    </lineage>
</organism>